<comment type="caution">
    <text evidence="2">The sequence shown here is derived from an EMBL/GenBank/DDBJ whole genome shotgun (WGS) entry which is preliminary data.</text>
</comment>
<dbReference type="PROSITE" id="PS50995">
    <property type="entry name" value="HTH_MARR_2"/>
    <property type="match status" value="1"/>
</dbReference>
<dbReference type="InterPro" id="IPR036388">
    <property type="entry name" value="WH-like_DNA-bd_sf"/>
</dbReference>
<dbReference type="Pfam" id="PF12802">
    <property type="entry name" value="MarR_2"/>
    <property type="match status" value="1"/>
</dbReference>
<dbReference type="PANTHER" id="PTHR33164">
    <property type="entry name" value="TRANSCRIPTIONAL REGULATOR, MARR FAMILY"/>
    <property type="match status" value="1"/>
</dbReference>
<dbReference type="InterPro" id="IPR000835">
    <property type="entry name" value="HTH_MarR-typ"/>
</dbReference>
<feature type="domain" description="HTH marR-type" evidence="1">
    <location>
        <begin position="14"/>
        <end position="157"/>
    </location>
</feature>
<gene>
    <name evidence="2" type="ORF">GCM10023224_07920</name>
</gene>
<dbReference type="Proteomes" id="UP001499993">
    <property type="component" value="Unassembled WGS sequence"/>
</dbReference>
<sequence>MHGAEDSDDARLPDADLVEGVLRFVPLLENYYRRAHDEMPEELKRTFRSHGLTGRHGGVLVQLVHGRELTVTELAERLGVRLSTASELVGDLACVGLVMRRPDPGDRRRVLVALGRDYQEPMERFMASRAAPLLRVLERLSPSELQGFAAGLEAWAREVNG</sequence>
<dbReference type="SMART" id="SM00347">
    <property type="entry name" value="HTH_MARR"/>
    <property type="match status" value="1"/>
</dbReference>
<accession>A0ABP9GA15</accession>
<dbReference type="EMBL" id="BAABIK010000003">
    <property type="protein sequence ID" value="GAA4930602.1"/>
    <property type="molecule type" value="Genomic_DNA"/>
</dbReference>
<dbReference type="InterPro" id="IPR039422">
    <property type="entry name" value="MarR/SlyA-like"/>
</dbReference>
<dbReference type="InterPro" id="IPR036390">
    <property type="entry name" value="WH_DNA-bd_sf"/>
</dbReference>
<protein>
    <submittedName>
        <fullName evidence="2">MarR family transcriptional regulator</fullName>
    </submittedName>
</protein>
<dbReference type="Gene3D" id="1.10.10.10">
    <property type="entry name" value="Winged helix-like DNA-binding domain superfamily/Winged helix DNA-binding domain"/>
    <property type="match status" value="1"/>
</dbReference>
<evidence type="ECO:0000259" key="1">
    <source>
        <dbReference type="PROSITE" id="PS50995"/>
    </source>
</evidence>
<name>A0ABP9GA15_9ACTN</name>
<dbReference type="PANTHER" id="PTHR33164:SF99">
    <property type="entry name" value="MARR FAMILY REGULATORY PROTEIN"/>
    <property type="match status" value="1"/>
</dbReference>
<proteinExistence type="predicted"/>
<dbReference type="SUPFAM" id="SSF46785">
    <property type="entry name" value="Winged helix' DNA-binding domain"/>
    <property type="match status" value="1"/>
</dbReference>
<evidence type="ECO:0000313" key="2">
    <source>
        <dbReference type="EMBL" id="GAA4930602.1"/>
    </source>
</evidence>
<keyword evidence="3" id="KW-1185">Reference proteome</keyword>
<organism evidence="2 3">
    <name type="scientific">Streptomonospora halophila</name>
    <dbReference type="NCBI Taxonomy" id="427369"/>
    <lineage>
        <taxon>Bacteria</taxon>
        <taxon>Bacillati</taxon>
        <taxon>Actinomycetota</taxon>
        <taxon>Actinomycetes</taxon>
        <taxon>Streptosporangiales</taxon>
        <taxon>Nocardiopsidaceae</taxon>
        <taxon>Streptomonospora</taxon>
    </lineage>
</organism>
<dbReference type="RefSeq" id="WP_425579354.1">
    <property type="nucleotide sequence ID" value="NZ_BAABIK010000003.1"/>
</dbReference>
<evidence type="ECO:0000313" key="3">
    <source>
        <dbReference type="Proteomes" id="UP001499993"/>
    </source>
</evidence>
<reference evidence="3" key="1">
    <citation type="journal article" date="2019" name="Int. J. Syst. Evol. Microbiol.">
        <title>The Global Catalogue of Microorganisms (GCM) 10K type strain sequencing project: providing services to taxonomists for standard genome sequencing and annotation.</title>
        <authorList>
            <consortium name="The Broad Institute Genomics Platform"/>
            <consortium name="The Broad Institute Genome Sequencing Center for Infectious Disease"/>
            <person name="Wu L."/>
            <person name="Ma J."/>
        </authorList>
    </citation>
    <scope>NUCLEOTIDE SEQUENCE [LARGE SCALE GENOMIC DNA]</scope>
    <source>
        <strain evidence="3">JCM 18123</strain>
    </source>
</reference>